<sequence>MWRWSLFRRGSLWEGEPAFKLRGEAEIQVKQARASFKLRGRGSSQGVRLNFKLKREIECRVERRCSEDRDVLSRGSRGVVQSIESNYARHRKAVFRAWSGALRGIVRGIETHYSAHRVELCKASTGVVQSIETYCPEYREALSRASTATGIVQRIETHCPEQR</sequence>
<organism evidence="1 2">
    <name type="scientific">Neolentinus lepideus HHB14362 ss-1</name>
    <dbReference type="NCBI Taxonomy" id="1314782"/>
    <lineage>
        <taxon>Eukaryota</taxon>
        <taxon>Fungi</taxon>
        <taxon>Dikarya</taxon>
        <taxon>Basidiomycota</taxon>
        <taxon>Agaricomycotina</taxon>
        <taxon>Agaricomycetes</taxon>
        <taxon>Gloeophyllales</taxon>
        <taxon>Gloeophyllaceae</taxon>
        <taxon>Neolentinus</taxon>
    </lineage>
</organism>
<protein>
    <submittedName>
        <fullName evidence="1">Uncharacterized protein</fullName>
    </submittedName>
</protein>
<dbReference type="AlphaFoldDB" id="A0A165MKW3"/>
<evidence type="ECO:0000313" key="1">
    <source>
        <dbReference type="EMBL" id="KZT18466.1"/>
    </source>
</evidence>
<keyword evidence="2" id="KW-1185">Reference proteome</keyword>
<accession>A0A165MKW3</accession>
<dbReference type="Proteomes" id="UP000076761">
    <property type="component" value="Unassembled WGS sequence"/>
</dbReference>
<evidence type="ECO:0000313" key="2">
    <source>
        <dbReference type="Proteomes" id="UP000076761"/>
    </source>
</evidence>
<proteinExistence type="predicted"/>
<gene>
    <name evidence="1" type="ORF">NEOLEDRAFT_167940</name>
</gene>
<dbReference type="EMBL" id="KV425680">
    <property type="protein sequence ID" value="KZT18466.1"/>
    <property type="molecule type" value="Genomic_DNA"/>
</dbReference>
<name>A0A165MKW3_9AGAM</name>
<reference evidence="1 2" key="1">
    <citation type="journal article" date="2016" name="Mol. Biol. Evol.">
        <title>Comparative Genomics of Early-Diverging Mushroom-Forming Fungi Provides Insights into the Origins of Lignocellulose Decay Capabilities.</title>
        <authorList>
            <person name="Nagy L.G."/>
            <person name="Riley R."/>
            <person name="Tritt A."/>
            <person name="Adam C."/>
            <person name="Daum C."/>
            <person name="Floudas D."/>
            <person name="Sun H."/>
            <person name="Yadav J.S."/>
            <person name="Pangilinan J."/>
            <person name="Larsson K.H."/>
            <person name="Matsuura K."/>
            <person name="Barry K."/>
            <person name="Labutti K."/>
            <person name="Kuo R."/>
            <person name="Ohm R.A."/>
            <person name="Bhattacharya S.S."/>
            <person name="Shirouzu T."/>
            <person name="Yoshinaga Y."/>
            <person name="Martin F.M."/>
            <person name="Grigoriev I.V."/>
            <person name="Hibbett D.S."/>
        </authorList>
    </citation>
    <scope>NUCLEOTIDE SEQUENCE [LARGE SCALE GENOMIC DNA]</scope>
    <source>
        <strain evidence="1 2">HHB14362 ss-1</strain>
    </source>
</reference>
<dbReference type="InParanoid" id="A0A165MKW3"/>